<dbReference type="EMBL" id="CP004885">
    <property type="protein sequence ID" value="AGX86927.1"/>
    <property type="molecule type" value="Genomic_DNA"/>
</dbReference>
<evidence type="ECO:0000313" key="11">
    <source>
        <dbReference type="Proteomes" id="UP000017184"/>
    </source>
</evidence>
<organism evidence="10 11">
    <name type="scientific">Candidatus Symbiobacter mobilis CR</name>
    <dbReference type="NCBI Taxonomy" id="946483"/>
    <lineage>
        <taxon>Bacteria</taxon>
        <taxon>Pseudomonadati</taxon>
        <taxon>Pseudomonadota</taxon>
        <taxon>Betaproteobacteria</taxon>
        <taxon>Burkholderiales</taxon>
        <taxon>Comamonadaceae</taxon>
    </lineage>
</organism>
<keyword evidence="3 9" id="KW-0540">Nuclease</keyword>
<keyword evidence="5 9" id="KW-0255">Endonuclease</keyword>
<evidence type="ECO:0000256" key="7">
    <source>
        <dbReference type="ARBA" id="ARBA00022842"/>
    </source>
</evidence>
<accession>U5N6D5</accession>
<evidence type="ECO:0000256" key="4">
    <source>
        <dbReference type="ARBA" id="ARBA00022723"/>
    </source>
</evidence>
<dbReference type="HAMAP" id="MF_01471">
    <property type="entry name" value="Cas2"/>
    <property type="match status" value="1"/>
</dbReference>
<protein>
    <recommendedName>
        <fullName evidence="9">CRISPR-associated endoribonuclease Cas2</fullName>
        <ecNumber evidence="9">3.1.-.-</ecNumber>
    </recommendedName>
</protein>
<dbReference type="GO" id="GO:0046872">
    <property type="term" value="F:metal ion binding"/>
    <property type="evidence" value="ECO:0007669"/>
    <property type="project" value="UniProtKB-UniRule"/>
</dbReference>
<dbReference type="InterPro" id="IPR021127">
    <property type="entry name" value="CRISPR_associated_Cas2"/>
</dbReference>
<dbReference type="Proteomes" id="UP000017184">
    <property type="component" value="Chromosome"/>
</dbReference>
<keyword evidence="7 9" id="KW-0460">Magnesium</keyword>
<comment type="similarity">
    <text evidence="2 9">Belongs to the CRISPR-associated endoribonuclease Cas2 protein family.</text>
</comment>
<dbReference type="GO" id="GO:0004521">
    <property type="term" value="F:RNA endonuclease activity"/>
    <property type="evidence" value="ECO:0007669"/>
    <property type="project" value="InterPro"/>
</dbReference>
<dbReference type="Gene3D" id="3.30.70.240">
    <property type="match status" value="1"/>
</dbReference>
<evidence type="ECO:0000256" key="9">
    <source>
        <dbReference type="HAMAP-Rule" id="MF_01471"/>
    </source>
</evidence>
<dbReference type="CDD" id="cd09725">
    <property type="entry name" value="Cas2_I_II_III"/>
    <property type="match status" value="1"/>
</dbReference>
<evidence type="ECO:0000256" key="6">
    <source>
        <dbReference type="ARBA" id="ARBA00022801"/>
    </source>
</evidence>
<keyword evidence="4 9" id="KW-0479">Metal-binding</keyword>
<dbReference type="eggNOG" id="COG1343">
    <property type="taxonomic scope" value="Bacteria"/>
</dbReference>
<evidence type="ECO:0000256" key="1">
    <source>
        <dbReference type="ARBA" id="ARBA00001946"/>
    </source>
</evidence>
<reference evidence="10 11" key="1">
    <citation type="journal article" date="2013" name="Genome Biol.">
        <title>Genomic analysis reveals key aspects of prokaryotic symbiosis in the phototrophic consortium "Chlorochromatium aggregatum".</title>
        <authorList>
            <person name="Liu Z."/>
            <person name="Muller J."/>
            <person name="Li T."/>
            <person name="Alvey R.M."/>
            <person name="Vogl K."/>
            <person name="Frigaard N.U."/>
            <person name="Rockwell N.C."/>
            <person name="Boyd E.S."/>
            <person name="Tomsho L.P."/>
            <person name="Schuster S.C."/>
            <person name="Henke P."/>
            <person name="Rohde M."/>
            <person name="Overmann J."/>
            <person name="Bryant D.A."/>
        </authorList>
    </citation>
    <scope>NUCLEOTIDE SEQUENCE [LARGE SCALE GENOMIC DNA]</scope>
    <source>
        <strain evidence="10">CR</strain>
    </source>
</reference>
<proteinExistence type="inferred from homology"/>
<evidence type="ECO:0000256" key="8">
    <source>
        <dbReference type="ARBA" id="ARBA00023118"/>
    </source>
</evidence>
<evidence type="ECO:0000256" key="2">
    <source>
        <dbReference type="ARBA" id="ARBA00009959"/>
    </source>
</evidence>
<evidence type="ECO:0000256" key="5">
    <source>
        <dbReference type="ARBA" id="ARBA00022759"/>
    </source>
</evidence>
<gene>
    <name evidence="9" type="primary">cas2</name>
    <name evidence="10" type="ORF">Cenrod_0821</name>
</gene>
<comment type="cofactor">
    <cofactor evidence="1 9">
        <name>Mg(2+)</name>
        <dbReference type="ChEBI" id="CHEBI:18420"/>
    </cofactor>
</comment>
<dbReference type="SUPFAM" id="SSF143430">
    <property type="entry name" value="TTP0101/SSO1404-like"/>
    <property type="match status" value="1"/>
</dbReference>
<feature type="binding site" evidence="9">
    <location>
        <position position="12"/>
    </location>
    <ligand>
        <name>Mg(2+)</name>
        <dbReference type="ChEBI" id="CHEBI:18420"/>
        <note>catalytic</note>
    </ligand>
</feature>
<dbReference type="Pfam" id="PF09827">
    <property type="entry name" value="CRISPR_Cas2"/>
    <property type="match status" value="1"/>
</dbReference>
<dbReference type="GO" id="GO:0016787">
    <property type="term" value="F:hydrolase activity"/>
    <property type="evidence" value="ECO:0007669"/>
    <property type="project" value="UniProtKB-KW"/>
</dbReference>
<keyword evidence="11" id="KW-1185">Reference proteome</keyword>
<dbReference type="AlphaFoldDB" id="U5N6D5"/>
<dbReference type="KEGG" id="cbx:Cenrod_0821"/>
<dbReference type="PATRIC" id="fig|946483.4.peg.823"/>
<name>U5N6D5_9BURK</name>
<comment type="subunit">
    <text evidence="9">Homodimer, forms a heterotetramer with a Cas1 homodimer.</text>
</comment>
<dbReference type="RefSeq" id="WP_022771747.1">
    <property type="nucleotide sequence ID" value="NC_022576.1"/>
</dbReference>
<dbReference type="STRING" id="946483.Cenrod_0821"/>
<dbReference type="OrthoDB" id="9798176at2"/>
<keyword evidence="6 9" id="KW-0378">Hydrolase</keyword>
<dbReference type="EC" id="3.1.-.-" evidence="9"/>
<dbReference type="InterPro" id="IPR019199">
    <property type="entry name" value="Virulence_VapD/CRISPR_Cas2"/>
</dbReference>
<dbReference type="GO" id="GO:0051607">
    <property type="term" value="P:defense response to virus"/>
    <property type="evidence" value="ECO:0007669"/>
    <property type="project" value="UniProtKB-UniRule"/>
</dbReference>
<dbReference type="GO" id="GO:0043571">
    <property type="term" value="P:maintenance of CRISPR repeat elements"/>
    <property type="evidence" value="ECO:0007669"/>
    <property type="project" value="UniProtKB-UniRule"/>
</dbReference>
<dbReference type="HOGENOM" id="CLU_161124_3_2_4"/>
<keyword evidence="8 9" id="KW-0051">Antiviral defense</keyword>
<sequence>MAQRLFHLACYDVAKPRRLKAALKLTRAYATGGQKSVHEIFLTAEERAALLADMALLLDPEEDRFLLLRLDPRSHVYTLGKAMQPADPDYFYVG</sequence>
<evidence type="ECO:0000313" key="10">
    <source>
        <dbReference type="EMBL" id="AGX86927.1"/>
    </source>
</evidence>
<comment type="function">
    <text evidence="9">CRISPR (clustered regularly interspaced short palindromic repeat), is an adaptive immune system that provides protection against mobile genetic elements (viruses, transposable elements and conjugative plasmids). CRISPR clusters contain sequences complementary to antecedent mobile elements and target invading nucleic acids. CRISPR clusters are transcribed and processed into CRISPR RNA (crRNA). Functions as a ssRNA-specific endoribonuclease. Involved in the integration of spacer DNA into the CRISPR cassette.</text>
</comment>
<evidence type="ECO:0000256" key="3">
    <source>
        <dbReference type="ARBA" id="ARBA00022722"/>
    </source>
</evidence>